<comment type="caution">
    <text evidence="6">The sequence shown here is derived from an EMBL/GenBank/DDBJ whole genome shotgun (WGS) entry which is preliminary data.</text>
</comment>
<feature type="compositionally biased region" description="Low complexity" evidence="2">
    <location>
        <begin position="1276"/>
        <end position="1287"/>
    </location>
</feature>
<evidence type="ECO:0000313" key="6">
    <source>
        <dbReference type="EMBL" id="KAL3763668.1"/>
    </source>
</evidence>
<dbReference type="PANTHER" id="PTHR13950:SF9">
    <property type="entry name" value="RABCONNECTIN-3A"/>
    <property type="match status" value="1"/>
</dbReference>
<feature type="compositionally biased region" description="Low complexity" evidence="2">
    <location>
        <begin position="732"/>
        <end position="745"/>
    </location>
</feature>
<feature type="compositionally biased region" description="Low complexity" evidence="2">
    <location>
        <begin position="1"/>
        <end position="60"/>
    </location>
</feature>
<dbReference type="CDD" id="cd00136">
    <property type="entry name" value="PDZ_canonical"/>
    <property type="match status" value="1"/>
</dbReference>
<feature type="region of interest" description="Disordered" evidence="2">
    <location>
        <begin position="1"/>
        <end position="78"/>
    </location>
</feature>
<feature type="domain" description="SH2" evidence="3">
    <location>
        <begin position="2695"/>
        <end position="2817"/>
    </location>
</feature>
<dbReference type="Gene3D" id="3.30.505.10">
    <property type="entry name" value="SH2 domain"/>
    <property type="match status" value="1"/>
</dbReference>
<dbReference type="PROSITE" id="PS50001">
    <property type="entry name" value="SH2"/>
    <property type="match status" value="1"/>
</dbReference>
<feature type="compositionally biased region" description="Polar residues" evidence="2">
    <location>
        <begin position="124"/>
        <end position="135"/>
    </location>
</feature>
<dbReference type="CDD" id="cd00173">
    <property type="entry name" value="SH2"/>
    <property type="match status" value="1"/>
</dbReference>
<feature type="compositionally biased region" description="Basic and acidic residues" evidence="2">
    <location>
        <begin position="64"/>
        <end position="77"/>
    </location>
</feature>
<protein>
    <recommendedName>
        <fullName evidence="8">RAVE complex protein Rav1 C-terminal domain-containing protein</fullName>
    </recommendedName>
</protein>
<dbReference type="InterPro" id="IPR036034">
    <property type="entry name" value="PDZ_sf"/>
</dbReference>
<feature type="region of interest" description="Disordered" evidence="2">
    <location>
        <begin position="243"/>
        <end position="263"/>
    </location>
</feature>
<gene>
    <name evidence="6" type="ORF">ACHAWU_009092</name>
</gene>
<dbReference type="InterPro" id="IPR000591">
    <property type="entry name" value="DEP_dom"/>
</dbReference>
<dbReference type="SUPFAM" id="SSF55550">
    <property type="entry name" value="SH2 domain"/>
    <property type="match status" value="1"/>
</dbReference>
<feature type="region of interest" description="Disordered" evidence="2">
    <location>
        <begin position="108"/>
        <end position="135"/>
    </location>
</feature>
<feature type="region of interest" description="Disordered" evidence="2">
    <location>
        <begin position="546"/>
        <end position="597"/>
    </location>
</feature>
<dbReference type="PANTHER" id="PTHR13950">
    <property type="entry name" value="RABCONNECTIN-RELATED"/>
    <property type="match status" value="1"/>
</dbReference>
<evidence type="ECO:0000259" key="4">
    <source>
        <dbReference type="PROSITE" id="PS50106"/>
    </source>
</evidence>
<dbReference type="PROSITE" id="PS50106">
    <property type="entry name" value="PDZ"/>
    <property type="match status" value="1"/>
</dbReference>
<dbReference type="Pfam" id="PF00017">
    <property type="entry name" value="SH2"/>
    <property type="match status" value="1"/>
</dbReference>
<keyword evidence="1" id="KW-0727">SH2 domain</keyword>
<feature type="compositionally biased region" description="Basic residues" evidence="2">
    <location>
        <begin position="588"/>
        <end position="597"/>
    </location>
</feature>
<proteinExistence type="predicted"/>
<evidence type="ECO:0000256" key="2">
    <source>
        <dbReference type="SAM" id="MobiDB-lite"/>
    </source>
</evidence>
<feature type="region of interest" description="Disordered" evidence="2">
    <location>
        <begin position="2740"/>
        <end position="2759"/>
    </location>
</feature>
<dbReference type="InterPro" id="IPR022033">
    <property type="entry name" value="Rav1p_C"/>
</dbReference>
<evidence type="ECO:0008006" key="8">
    <source>
        <dbReference type="Google" id="ProtNLM"/>
    </source>
</evidence>
<dbReference type="SUPFAM" id="SSF50156">
    <property type="entry name" value="PDZ domain-like"/>
    <property type="match status" value="1"/>
</dbReference>
<feature type="compositionally biased region" description="Low complexity" evidence="2">
    <location>
        <begin position="556"/>
        <end position="566"/>
    </location>
</feature>
<feature type="compositionally biased region" description="Basic and acidic residues" evidence="2">
    <location>
        <begin position="2235"/>
        <end position="2245"/>
    </location>
</feature>
<feature type="domain" description="DEP" evidence="5">
    <location>
        <begin position="3035"/>
        <end position="3121"/>
    </location>
</feature>
<reference evidence="6 7" key="1">
    <citation type="submission" date="2024-10" db="EMBL/GenBank/DDBJ databases">
        <title>Updated reference genomes for cyclostephanoid diatoms.</title>
        <authorList>
            <person name="Roberts W.R."/>
            <person name="Alverson A.J."/>
        </authorList>
    </citation>
    <scope>NUCLEOTIDE SEQUENCE [LARGE SCALE GENOMIC DNA]</scope>
    <source>
        <strain evidence="6 7">AJA232-27</strain>
    </source>
</reference>
<accession>A0ABD3MIC2</accession>
<dbReference type="Gene3D" id="2.30.42.10">
    <property type="match status" value="1"/>
</dbReference>
<name>A0ABD3MIC2_9STRA</name>
<feature type="domain" description="PDZ" evidence="4">
    <location>
        <begin position="1176"/>
        <end position="1254"/>
    </location>
</feature>
<feature type="region of interest" description="Disordered" evidence="2">
    <location>
        <begin position="2235"/>
        <end position="2407"/>
    </location>
</feature>
<feature type="region of interest" description="Disordered" evidence="2">
    <location>
        <begin position="415"/>
        <end position="441"/>
    </location>
</feature>
<sequence length="3468" mass="376291">MSFTASESAAPPVAAAASTTTTNNNNLQSPTNTASAAASPASHQLSSSVTSSFAANSTVTPGARGDRRSKLVRERSRSSAAFAASTITPSSSFSLSASGAGRAVTTTTTAGGAGDGVGTASALGDNNASEVHGQDVSSFMTPPTAAMVNFDANSQELLMPILFTSFCYKGVEVIFTAINDTNNGEEEGDSGGCHLLGIHARTRVPFQKCYISNVNINNGNNSGTSRYRINPMASLQNNKTTTNNTIISSNSISSSSSSNNKMEKQCTSKQTKNKAPVEIVQLTSHPTSGFIFASDNYGNIHSFYPTLSNPMKEAYGKFRWRKGNVAHCREIFGYSSSSSSSRGRALSAVVEGEKRSKDYGQEIGAAGQENIENVETPCFFRRRATRSNTTSTLASNAASPGRNNAKMMNEMEPWTKDSQPPLPTHILDGDNAGNESSSGGGGGNMSECVMICASMTERRVLIVHRDQLAIFDFSLPITSSSSSQLLSPSPTNNEAVLLWTHKLQGCLIENASLSGDGCAIAVVLRGEGVGVPYPFGVRTFVRDGEDGSGVGEESKASSSSKISTSKAGGGGGGGRPPIHRTGSGITTARKHGNKPTKRGGILYKPAQFLAHSAPVTRLAFRGYGTRTSSANHNSTIWNEEEEGNDLLLTTCSSDCSVRIFSQNSWRQLMHWNSPPKSRADWVRGISAANLGDLDSSSPTTSGGGGSGNTSKTKRSEGKEGLSTPPRPKGMDNASQHSYSSQNSHNAQHKADNASLNSDASAGINRALLSTTHPQPNAALLSPGLSLPFHSIPGTHAGAWIAELTFRNSFPALRLSRLSYLKTGGDDALPAHFESVAAILPPGSIAEEVVLEEGCGMSGCRLEVEGIWTVWDAWDPDLKGGSRGGGDLKNDQASAFNSSGEVVGIVSHPIGVMLGEGVNPTVAASAANGSDLGGSHMPPSELRLTSCHFSAEGLAQIEMPLWGDKDFGAMEFGSPMRYVMMMPEQDRDTLQHTDIPEANLEYESGSRLCARSSPDRRSINLCWRKHGAVNFEEILDYNTDDSGIRRFQDLSMSPLPLSLPSLTLPGKLQTSSAIDHHAVASLHWWPDENFGGPPRLLAVTSGGTFIVYEMPPPWSALEPPMPEYDPFNDDDDCVSRGSSVDSDNLSDVEGEISMDEGVVAESYSENLSRSSGRTEYTVSILPHPDFGLGLRLESSAIEGMPPIAGSFKKHPLSGGRLPAERCGLIALGDEFLAVNDVSVDGMTFEDAIGTVRQVGYDSYGAPLQLRFRRCHGKRRSPITGSPGSSTGRKSQGLSNDIKQGAMASSGGSLATIEVGAESEIQQGFGRIIAIVRDVLDRPNCHSRDHVRNFSLPAMLLLPWNFGKGATVSAKMYGGALLLWAVPGNRTIKAARLEAVLDIDPENARFMELGSISLDEGKGSLTHPEIKSISYINSTEKGWLVAVHDFAGNVSLLFVETNCTSGSNDISAGNNSIRASFRYYPNIFNGYGKSVDGSKHDPRDSFILNSFSLELFGTMTSCVGRGYKDLTIWSSLPQTIHHGSNELDTPQDLVDYNSVRISIHGITDLSPGEVMLDFKWIASGLVEAFPWLVVLTQSAAIVFRRSSTRIEWKPSVIFYYKDTVRLTNPLDEFPHLITALRCNITPSDEQNVTMKCNWHPESILASICTDKEGVQVALQSTVNSLYSWLSQWMNPDESKRPPWAEGRDRLSNAPLCNISGNYDTFLSELQMTLRPSQTTQERDQRPTKPNNGTHSHSREFMMAMFYGNSERDDSSRPATKTKSLPLPLTNLNENELCCLWAIGEILVDPPFPNRLDNFSQLCLFCVLLMRQLMSRLDSMSTPTGPLGAVLSYEGGRPTMVTAQSNSDPFGREKVKFDCIASAAILSALMSDSQVKLLDACRTSRGEKFNWESARAIGAPFWVRSEKQLTSLAEEIAQSIYKSTKSVMDCAIFYIAMRNKKKLIAIAATDRSDQGKKFLKFITDHDFTSEQGRNAAEKNAYSLLRKRKYTAAASFFLLAEPPMIKTALDVITSQLQDLSLAFFIARLMENASSSSSCAADGSLTIGGGFNLSSMGGGGGFAGSGNVIDGSGDREAEDETEKFDLWKPKLGRSARSVLLPNVAPGEEDLCFESAQLLWLGRFTESKLRLARVPTNSTLVDDLSFPLNFSESANAQTSVLDKANQIINFCSGPTLLKRLNPKKRVLWSSALLVSRALSRCGIEIPSMNILSQCADPTYKEEAAKSGVKVEKTRASNESSSTAPPQPRHSNDNAMSSSIFESFDAAPSKQKVAVPKPPRPEPTPSSIFDNFDAAPPKPMQSAPKPTQPDPLSSSIFDSYDEPPKPKHSAPKPPSDPMKSSIFDSFDAAPPRSNPSQPTQADAMTSSIFDSFDTGPPRSKPAVPKTSNINQVPLKESNAHPTTLKMDVDLVDEVAIEPVFNIPSCPTIWNEWRERQILVAAARTFIRELARLINCLEGEPQHIAINDFGKRDHPLIPAGAAEVLHKACQSEVLLNSIFESLSNLSALFGINGTSILQEVLELLSADRNPKRIVFSVIVHSLLGRGDLAEDIVRDAASFQTNSCEFFGFSNDTMIDITDTLYYTSSLWARRECSSVIWQLELCLWLSRGGMFELSTTALKETIVAIRVGFTTTAWGRCYHSLDTLVKAIPDCMMDFDAGKNLWRSMKIIATKESTIDGIDGVTSGGWEFLVDCRREEATEMLRDGKTGQFLIRPHPHDNGMFTLSFKTNLIPTEPTPASNPDQGDSGQNTPAVDSMKIVKRDDVVQHAIIRLTDSGFRCGSFGPFATLIKLLHAVSDSLPFDLRFRDPPTKGVIGMNGMQPSPNSILFRQMALHFKAEIFRVPNSDYSEATDIDARHRIEGSTIITEYVHGDDADDANPNNEAGLRRKFGLFAQLLYLTELRKQLCAVAAALADDPDVSAMPLDEGDDLHHDRFGGGFFRGDSFSVVSHEFDHEEALGIASRLVKPLLNWVHAREIEIVDELTPPITDAQLSNKDTPVAIKNLDDGSEVPSGILPVGDSMIRRMIQADSGVEFRTLRVGEAGNSVIVVLFGMQDAIKWLMRNVTSDNEADAKELLKVMERMRVIELVTSNDLSIPKSYAASHPSTESRYRFVDPWEVEALESRSGEKASAALGRGRYHALSVGLIASACEHVIRSAGGLYLLSLWSTLKGGISLTKALCSAHPSWERDAGGDLLMNKGYLMEPSPYENSIRHHLYGNDLFRRLGLPQRFLALLQVELLDLKNITSPSGSTALSAYALLRLKRQGSSAPLNHRARSLDSACTQVRKINKSSGQNAPASWGSYVRFRFPLPEDVNREGKSFDRDRELLFKGPPTCLQITVYEKKFMSEIELGGADVNLESLGSGGQIEEWVPLRAGKDGITWFARIRVSLRFELLCLTTPAPDPSGTVPNDELCPSVGLTKIRKLSQLGAHEDIKHGSKNSMSTPDLVGYFGLTSAMNFGSG</sequence>
<dbReference type="InterPro" id="IPR036860">
    <property type="entry name" value="SH2_dom_sf"/>
</dbReference>
<feature type="region of interest" description="Disordered" evidence="2">
    <location>
        <begin position="689"/>
        <end position="754"/>
    </location>
</feature>
<evidence type="ECO:0000313" key="7">
    <source>
        <dbReference type="Proteomes" id="UP001530293"/>
    </source>
</evidence>
<evidence type="ECO:0000259" key="3">
    <source>
        <dbReference type="PROSITE" id="PS50001"/>
    </source>
</evidence>
<feature type="region of interest" description="Disordered" evidence="2">
    <location>
        <begin position="1729"/>
        <end position="1749"/>
    </location>
</feature>
<dbReference type="InterPro" id="IPR000980">
    <property type="entry name" value="SH2"/>
</dbReference>
<dbReference type="EMBL" id="JALLBG020000118">
    <property type="protein sequence ID" value="KAL3763668.1"/>
    <property type="molecule type" value="Genomic_DNA"/>
</dbReference>
<feature type="region of interest" description="Disordered" evidence="2">
    <location>
        <begin position="1271"/>
        <end position="1293"/>
    </location>
</feature>
<dbReference type="InterPro" id="IPR001478">
    <property type="entry name" value="PDZ"/>
</dbReference>
<dbReference type="SMART" id="SM00228">
    <property type="entry name" value="PDZ"/>
    <property type="match status" value="1"/>
</dbReference>
<evidence type="ECO:0000259" key="5">
    <source>
        <dbReference type="PROSITE" id="PS50186"/>
    </source>
</evidence>
<dbReference type="Pfam" id="PF12234">
    <property type="entry name" value="Rav1p_C"/>
    <property type="match status" value="1"/>
</dbReference>
<dbReference type="InterPro" id="IPR052208">
    <property type="entry name" value="DmX-like/RAVE_component"/>
</dbReference>
<feature type="compositionally biased region" description="Polar residues" evidence="2">
    <location>
        <begin position="2363"/>
        <end position="2378"/>
    </location>
</feature>
<dbReference type="Proteomes" id="UP001530293">
    <property type="component" value="Unassembled WGS sequence"/>
</dbReference>
<keyword evidence="7" id="KW-1185">Reference proteome</keyword>
<evidence type="ECO:0000256" key="1">
    <source>
        <dbReference type="PROSITE-ProRule" id="PRU00191"/>
    </source>
</evidence>
<organism evidence="6 7">
    <name type="scientific">Discostella pseudostelligera</name>
    <dbReference type="NCBI Taxonomy" id="259834"/>
    <lineage>
        <taxon>Eukaryota</taxon>
        <taxon>Sar</taxon>
        <taxon>Stramenopiles</taxon>
        <taxon>Ochrophyta</taxon>
        <taxon>Bacillariophyta</taxon>
        <taxon>Coscinodiscophyceae</taxon>
        <taxon>Thalassiosirophycidae</taxon>
        <taxon>Stephanodiscales</taxon>
        <taxon>Stephanodiscaceae</taxon>
        <taxon>Discostella</taxon>
    </lineage>
</organism>
<dbReference type="PROSITE" id="PS50186">
    <property type="entry name" value="DEP"/>
    <property type="match status" value="1"/>
</dbReference>
<feature type="compositionally biased region" description="Low complexity" evidence="2">
    <location>
        <begin position="243"/>
        <end position="260"/>
    </location>
</feature>